<evidence type="ECO:0000256" key="11">
    <source>
        <dbReference type="ARBA" id="ARBA00022840"/>
    </source>
</evidence>
<dbReference type="Pfam" id="PF13086">
    <property type="entry name" value="AAA_11"/>
    <property type="match status" value="2"/>
</dbReference>
<dbReference type="InterPro" id="IPR047187">
    <property type="entry name" value="SF1_C_Upf1"/>
</dbReference>
<feature type="compositionally biased region" description="Acidic residues" evidence="20">
    <location>
        <begin position="13"/>
        <end position="26"/>
    </location>
</feature>
<feature type="compositionally biased region" description="Low complexity" evidence="20">
    <location>
        <begin position="88"/>
        <end position="104"/>
    </location>
</feature>
<evidence type="ECO:0000256" key="20">
    <source>
        <dbReference type="SAM" id="MobiDB-lite"/>
    </source>
</evidence>
<evidence type="ECO:0000256" key="4">
    <source>
        <dbReference type="ARBA" id="ARBA00022705"/>
    </source>
</evidence>
<feature type="compositionally biased region" description="Basic residues" evidence="20">
    <location>
        <begin position="76"/>
        <end position="86"/>
    </location>
</feature>
<evidence type="ECO:0000256" key="15">
    <source>
        <dbReference type="ARBA" id="ARBA00023204"/>
    </source>
</evidence>
<dbReference type="InterPro" id="IPR011604">
    <property type="entry name" value="PDDEXK-like_dom_sf"/>
</dbReference>
<dbReference type="AlphaFoldDB" id="A0A9W7ASD8"/>
<proteinExistence type="inferred from homology"/>
<evidence type="ECO:0000256" key="19">
    <source>
        <dbReference type="RuleBase" id="RU367041"/>
    </source>
</evidence>
<keyword evidence="3 19" id="KW-0004">4Fe-4S</keyword>
<evidence type="ECO:0000259" key="23">
    <source>
        <dbReference type="Pfam" id="PF13087"/>
    </source>
</evidence>
<dbReference type="PANTHER" id="PTHR10887">
    <property type="entry name" value="DNA2/NAM7 HELICASE FAMILY"/>
    <property type="match status" value="1"/>
</dbReference>
<dbReference type="InterPro" id="IPR014808">
    <property type="entry name" value="DNA_replication_fac_Dna2_N"/>
</dbReference>
<evidence type="ECO:0000256" key="18">
    <source>
        <dbReference type="ARBA" id="ARBA00047995"/>
    </source>
</evidence>
<evidence type="ECO:0000256" key="17">
    <source>
        <dbReference type="ARBA" id="ARBA00023268"/>
    </source>
</evidence>
<keyword evidence="14 19" id="KW-0238">DNA-binding</keyword>
<dbReference type="GO" id="GO:0017108">
    <property type="term" value="F:5'-flap endonuclease activity"/>
    <property type="evidence" value="ECO:0007669"/>
    <property type="project" value="UniProtKB-UniRule"/>
</dbReference>
<feature type="domain" description="DNA2/NAM7 helicase helicase" evidence="22">
    <location>
        <begin position="888"/>
        <end position="993"/>
    </location>
</feature>
<keyword evidence="16 19" id="KW-0539">Nucleus</keyword>
<dbReference type="Pfam" id="PF08696">
    <property type="entry name" value="Dna2"/>
    <property type="match status" value="1"/>
</dbReference>
<keyword evidence="6 19" id="KW-0479">Metal-binding</keyword>
<evidence type="ECO:0000313" key="24">
    <source>
        <dbReference type="EMBL" id="GMH76691.1"/>
    </source>
</evidence>
<keyword evidence="12 19" id="KW-0408">Iron</keyword>
<evidence type="ECO:0000256" key="8">
    <source>
        <dbReference type="ARBA" id="ARBA00022763"/>
    </source>
</evidence>
<accession>A0A9W7ASD8</accession>
<dbReference type="GO" id="GO:0005634">
    <property type="term" value="C:nucleus"/>
    <property type="evidence" value="ECO:0007669"/>
    <property type="project" value="UniProtKB-SubCell"/>
</dbReference>
<dbReference type="GO" id="GO:0071932">
    <property type="term" value="P:replication fork reversal"/>
    <property type="evidence" value="ECO:0007669"/>
    <property type="project" value="TreeGrafter"/>
</dbReference>
<dbReference type="GO" id="GO:0006281">
    <property type="term" value="P:DNA repair"/>
    <property type="evidence" value="ECO:0007669"/>
    <property type="project" value="UniProtKB-KW"/>
</dbReference>
<dbReference type="GO" id="GO:0033567">
    <property type="term" value="P:DNA replication, Okazaki fragment processing"/>
    <property type="evidence" value="ECO:0007669"/>
    <property type="project" value="UniProtKB-UniRule"/>
</dbReference>
<evidence type="ECO:0000256" key="1">
    <source>
        <dbReference type="ARBA" id="ARBA00001966"/>
    </source>
</evidence>
<dbReference type="GO" id="GO:0017116">
    <property type="term" value="F:single-stranded DNA helicase activity"/>
    <property type="evidence" value="ECO:0007669"/>
    <property type="project" value="UniProtKB-UniRule"/>
</dbReference>
<dbReference type="GO" id="GO:0005737">
    <property type="term" value="C:cytoplasm"/>
    <property type="evidence" value="ECO:0007669"/>
    <property type="project" value="TreeGrafter"/>
</dbReference>
<comment type="catalytic activity">
    <reaction evidence="18 19">
        <text>ATP + H2O = ADP + phosphate + H(+)</text>
        <dbReference type="Rhea" id="RHEA:13065"/>
        <dbReference type="ChEBI" id="CHEBI:15377"/>
        <dbReference type="ChEBI" id="CHEBI:15378"/>
        <dbReference type="ChEBI" id="CHEBI:30616"/>
        <dbReference type="ChEBI" id="CHEBI:43474"/>
        <dbReference type="ChEBI" id="CHEBI:456216"/>
        <dbReference type="EC" id="3.6.4.12"/>
    </reaction>
</comment>
<protein>
    <recommendedName>
        <fullName evidence="19">DNA replication ATP-dependent helicase/nuclease</fullName>
        <ecNumber evidence="19">3.1.-.-</ecNumber>
        <ecNumber evidence="19">3.6.4.12</ecNumber>
    </recommendedName>
</protein>
<keyword evidence="13 19" id="KW-0411">Iron-sulfur</keyword>
<keyword evidence="10 19" id="KW-0347">Helicase</keyword>
<feature type="region of interest" description="Disordered" evidence="20">
    <location>
        <begin position="1"/>
        <end position="144"/>
    </location>
</feature>
<dbReference type="EC" id="3.6.4.12" evidence="19"/>
<organism evidence="24 25">
    <name type="scientific">Triparma retinervis</name>
    <dbReference type="NCBI Taxonomy" id="2557542"/>
    <lineage>
        <taxon>Eukaryota</taxon>
        <taxon>Sar</taxon>
        <taxon>Stramenopiles</taxon>
        <taxon>Ochrophyta</taxon>
        <taxon>Bolidophyceae</taxon>
        <taxon>Parmales</taxon>
        <taxon>Triparmaceae</taxon>
        <taxon>Triparma</taxon>
    </lineage>
</organism>
<dbReference type="Pfam" id="PF13087">
    <property type="entry name" value="AAA_12"/>
    <property type="match status" value="1"/>
</dbReference>
<evidence type="ECO:0000256" key="5">
    <source>
        <dbReference type="ARBA" id="ARBA00022722"/>
    </source>
</evidence>
<dbReference type="GO" id="GO:0005524">
    <property type="term" value="F:ATP binding"/>
    <property type="evidence" value="ECO:0007669"/>
    <property type="project" value="UniProtKB-UniRule"/>
</dbReference>
<comment type="function">
    <text evidence="19">Key enzyme involved in DNA replication and DNA repair. Involved in Okazaki fragments processing by cleaving long flaps that escape FEN1: flaps that are longer than 27 nucleotides are coated by replication protein A complex (RPA), leading to recruit DNA2 which cleaves the flap until it is too short to bind RPA and becomes a substrate for FEN1. Also involved in 5'-end resection of DNA during double-strand break (DSB) repair by mediating the cleavage of 5'-ssDNA.</text>
</comment>
<dbReference type="Proteomes" id="UP001165082">
    <property type="component" value="Unassembled WGS sequence"/>
</dbReference>
<dbReference type="GO" id="GO:0051539">
    <property type="term" value="F:4 iron, 4 sulfur cluster binding"/>
    <property type="evidence" value="ECO:0007669"/>
    <property type="project" value="UniProtKB-UniRule"/>
</dbReference>
<keyword evidence="8 19" id="KW-0227">DNA damage</keyword>
<evidence type="ECO:0000259" key="21">
    <source>
        <dbReference type="Pfam" id="PF08696"/>
    </source>
</evidence>
<keyword evidence="19" id="KW-0158">Chromosome</keyword>
<dbReference type="CDD" id="cd18808">
    <property type="entry name" value="SF1_C_Upf1"/>
    <property type="match status" value="1"/>
</dbReference>
<keyword evidence="15 19" id="KW-0234">DNA repair</keyword>
<feature type="compositionally biased region" description="Basic and acidic residues" evidence="20">
    <location>
        <begin position="1183"/>
        <end position="1195"/>
    </location>
</feature>
<feature type="domain" description="DNA replication factor Dna2 N-terminal" evidence="21">
    <location>
        <begin position="253"/>
        <end position="468"/>
    </location>
</feature>
<keyword evidence="7 19" id="KW-0547">Nucleotide-binding</keyword>
<name>A0A9W7ASD8_9STRA</name>
<dbReference type="GO" id="GO:0046872">
    <property type="term" value="F:metal ion binding"/>
    <property type="evidence" value="ECO:0007669"/>
    <property type="project" value="UniProtKB-UniRule"/>
</dbReference>
<evidence type="ECO:0000256" key="7">
    <source>
        <dbReference type="ARBA" id="ARBA00022741"/>
    </source>
</evidence>
<comment type="similarity">
    <text evidence="2 19">Belongs to the DNA2/NAM7 helicase family.</text>
</comment>
<evidence type="ECO:0000256" key="6">
    <source>
        <dbReference type="ARBA" id="ARBA00022723"/>
    </source>
</evidence>
<dbReference type="EMBL" id="BRXZ01001690">
    <property type="protein sequence ID" value="GMH76691.1"/>
    <property type="molecule type" value="Genomic_DNA"/>
</dbReference>
<sequence>MASPGPPAMTQDQDVEWCDDNDDEIALGDFVMSPAKSESNKRGHPATPGSCHKSEVEDVFAQLGVGKGTATIPSTNKKKKKKKRKTQSVSGSSSNRFSSISSHSVRPTSSQTESEKTLIASNRRKGHKQSSLKMNRGGSSGDTIRRESDEFAALLEDDPYATDDAISADIEDAVGVPFGNGTPFKSTRSFSQQQLSQPNPTAPCGCDPNAPVLNKRCPVDSGFMSFSRYCIVSFEDYVHLQVKELKVVTCQEGQTETKVIYLCGDWYWCPIKCNDIFNAVSPSGSYLTSFDALPITFTTMYNPKSDVDDLLFVLQPEFILSPSYVVEHISCPRKAVLKHRFKGSSSERTEAQLVGNLRHDLFQQCLISNDVSDKSMQKVANELVYGNADEILSCDNLPQPRALSELLSIKPHVQEFARMYTAQKGGGEMMLGLGCQNINFRATSVFAAEEQYCIPALGLEGFVDMTLEAEYSPVSSSSTSLIPSSRPKVLIPLEFKTGKRQEFRNDHLGQLSLYTLMTRAFHGNFKAGGREQEGGTKAGLGGILLYMNGEDYKNKFVSPSFGEHKTLISMRNELVGNISESEDRGGESCGAVLPPINNTEFQCNMCFSKRECTLYKASERIGGGWGEEEDGEEEDWKKELAEKRAGHLTDEHLKYFMDWDRMIDLEVAEEKRGMGLMSSAWLIPSAHRESKEGSTVSGVTWDRPAWEEQKQRIQTYDEGCMLRFERASGGIATLPLKIDDRIVVSPDSTTTSSGRGQFYVAKGEVKEIDDTQIVLKCKREAGEKMAKLVGVTLFRLDKDIWKINGGALRENLGRLFKLADHGAGKDDSKDWMDHEDARRLREIVIDLKKPRFRTMGDDHLFEGPLGGGARPIGGCDLEDLMFEFSCTLNDDQKNSVRKIISMEDYCLVQGLPGTGKTSTVSFVVRLLVARGMRVLVTSYTHTAVDNLMMKLLECGVGAGVGEGDLVRVGTSSRHMYSDEIKRLMCKELAEKKYGTVKGGIEGESMIKVMDDAKVVGCTCLSVGKDVLLAHKKFDVVIVDEAGQITQPAVLGALSIGKTFVLVGDHQQLPPIVKSELAREGGYNVSLLKRLAEANEGRIGQGQESSLTKLTMQYRMHEDIVLLCNEICYGGQLKCGNETVRFQKINYAEGWRGRVGGEGWLAAALDPSRAVTMVDTGLIGGDNSESRGGGERREGGGRGGRAIINDGEVAVIEKLVRGLIACGNVDMSDVGVISHYNAQVAALRKNEVLGSEKGLEISTIDTYQGRDKKIREST</sequence>
<evidence type="ECO:0000256" key="16">
    <source>
        <dbReference type="ARBA" id="ARBA00023242"/>
    </source>
</evidence>
<evidence type="ECO:0000256" key="3">
    <source>
        <dbReference type="ARBA" id="ARBA00022485"/>
    </source>
</evidence>
<dbReference type="OrthoDB" id="306218at2759"/>
<dbReference type="SUPFAM" id="SSF52540">
    <property type="entry name" value="P-loop containing nucleoside triphosphate hydrolases"/>
    <property type="match status" value="1"/>
</dbReference>
<dbReference type="GO" id="GO:0005694">
    <property type="term" value="C:chromosome"/>
    <property type="evidence" value="ECO:0007669"/>
    <property type="project" value="UniProtKB-SubCell"/>
</dbReference>
<evidence type="ECO:0000256" key="13">
    <source>
        <dbReference type="ARBA" id="ARBA00023014"/>
    </source>
</evidence>
<keyword evidence="9 19" id="KW-0378">Hydrolase</keyword>
<feature type="region of interest" description="Disordered" evidence="20">
    <location>
        <begin position="1179"/>
        <end position="1199"/>
    </location>
</feature>
<dbReference type="EC" id="3.1.-.-" evidence="19"/>
<comment type="caution">
    <text evidence="24">The sequence shown here is derived from an EMBL/GenBank/DDBJ whole genome shotgun (WGS) entry which is preliminary data.</text>
</comment>
<dbReference type="Gene3D" id="3.40.50.300">
    <property type="entry name" value="P-loop containing nucleotide triphosphate hydrolases"/>
    <property type="match status" value="2"/>
</dbReference>
<comment type="cofactor">
    <cofactor evidence="1">
        <name>[4Fe-4S] cluster</name>
        <dbReference type="ChEBI" id="CHEBI:49883"/>
    </cofactor>
</comment>
<evidence type="ECO:0000313" key="25">
    <source>
        <dbReference type="Proteomes" id="UP001165082"/>
    </source>
</evidence>
<keyword evidence="17 19" id="KW-0511">Multifunctional enzyme</keyword>
<dbReference type="InterPro" id="IPR045055">
    <property type="entry name" value="DNA2/NAM7-like"/>
</dbReference>
<keyword evidence="4 19" id="KW-0235">DNA replication</keyword>
<evidence type="ECO:0000256" key="12">
    <source>
        <dbReference type="ARBA" id="ARBA00023004"/>
    </source>
</evidence>
<reference evidence="24" key="1">
    <citation type="submission" date="2022-07" db="EMBL/GenBank/DDBJ databases">
        <title>Genome analysis of Parmales, a sister group of diatoms, reveals the evolutionary specialization of diatoms from phago-mixotrophs to photoautotrophs.</title>
        <authorList>
            <person name="Ban H."/>
            <person name="Sato S."/>
            <person name="Yoshikawa S."/>
            <person name="Kazumasa Y."/>
            <person name="Nakamura Y."/>
            <person name="Ichinomiya M."/>
            <person name="Saitoh K."/>
            <person name="Sato N."/>
            <person name="Blanc-Mathieu R."/>
            <person name="Endo H."/>
            <person name="Kuwata A."/>
            <person name="Ogata H."/>
        </authorList>
    </citation>
    <scope>NUCLEOTIDE SEQUENCE</scope>
</reference>
<dbReference type="InterPro" id="IPR041679">
    <property type="entry name" value="DNA2/NAM7-like_C"/>
</dbReference>
<feature type="domain" description="DNA2/NAM7 helicase helicase" evidence="22">
    <location>
        <begin position="1001"/>
        <end position="1075"/>
    </location>
</feature>
<evidence type="ECO:0000259" key="22">
    <source>
        <dbReference type="Pfam" id="PF13086"/>
    </source>
</evidence>
<evidence type="ECO:0000256" key="2">
    <source>
        <dbReference type="ARBA" id="ARBA00007913"/>
    </source>
</evidence>
<feature type="domain" description="DNA2/NAM7 helicase-like C-terminal" evidence="23">
    <location>
        <begin position="1082"/>
        <end position="1269"/>
    </location>
</feature>
<dbReference type="PANTHER" id="PTHR10887:SF433">
    <property type="entry name" value="DNA REPLICATION ATP-DEPENDENT HELICASE_NUCLEASE DNA2"/>
    <property type="match status" value="1"/>
</dbReference>
<keyword evidence="11 19" id="KW-0067">ATP-binding</keyword>
<dbReference type="InterPro" id="IPR027417">
    <property type="entry name" value="P-loop_NTPase"/>
</dbReference>
<dbReference type="InterPro" id="IPR041677">
    <property type="entry name" value="DNA2/NAM7_AAA_11"/>
</dbReference>
<dbReference type="GO" id="GO:0003677">
    <property type="term" value="F:DNA binding"/>
    <property type="evidence" value="ECO:0007669"/>
    <property type="project" value="UniProtKB-UniRule"/>
</dbReference>
<keyword evidence="25" id="KW-1185">Reference proteome</keyword>
<gene>
    <name evidence="24" type="ORF">TrRE_jg7842</name>
</gene>
<evidence type="ECO:0000256" key="14">
    <source>
        <dbReference type="ARBA" id="ARBA00023125"/>
    </source>
</evidence>
<evidence type="ECO:0000256" key="10">
    <source>
        <dbReference type="ARBA" id="ARBA00022806"/>
    </source>
</evidence>
<keyword evidence="5 19" id="KW-0540">Nuclease</keyword>
<comment type="subcellular location">
    <subcellularLocation>
        <location evidence="19">Nucleus</location>
    </subcellularLocation>
    <subcellularLocation>
        <location evidence="19">Chromosome</location>
    </subcellularLocation>
</comment>
<evidence type="ECO:0000256" key="9">
    <source>
        <dbReference type="ARBA" id="ARBA00022801"/>
    </source>
</evidence>
<dbReference type="Gene3D" id="3.90.320.10">
    <property type="match status" value="1"/>
</dbReference>